<reference evidence="3" key="1">
    <citation type="journal article" date="2023" name="Int. J. Mol. Sci.">
        <title>Antibiotic Resistance/Susceptibility Profiles of Staphylococcus equorum Strains from Cheese, and Genome Analysis for Antibiotic Resistance Genes.</title>
        <authorList>
            <person name="Vazquez L."/>
            <person name="Srednik M.E."/>
            <person name="Rodriguez J."/>
            <person name="Florez A.B."/>
            <person name="Mayo B."/>
        </authorList>
    </citation>
    <scope>NUCLEOTIDE SEQUENCE</scope>
    <source>
        <strain evidence="3">5A3I</strain>
    </source>
</reference>
<dbReference type="GO" id="GO:0003677">
    <property type="term" value="F:DNA binding"/>
    <property type="evidence" value="ECO:0007669"/>
    <property type="project" value="UniProtKB-KW"/>
</dbReference>
<dbReference type="EMBL" id="JARGCK010000038">
    <property type="protein sequence ID" value="MDK9867232.1"/>
    <property type="molecule type" value="Genomic_DNA"/>
</dbReference>
<comment type="caution">
    <text evidence="3">The sequence shown here is derived from an EMBL/GenBank/DDBJ whole genome shotgun (WGS) entry which is preliminary data.</text>
</comment>
<evidence type="ECO:0000256" key="1">
    <source>
        <dbReference type="ARBA" id="ARBA00023125"/>
    </source>
</evidence>
<dbReference type="AlphaFoldDB" id="A0AAW7AMH7"/>
<evidence type="ECO:0000259" key="2">
    <source>
        <dbReference type="PROSITE" id="PS50943"/>
    </source>
</evidence>
<reference evidence="3" key="2">
    <citation type="submission" date="2023-03" db="EMBL/GenBank/DDBJ databases">
        <authorList>
            <person name="Vazquez L."/>
            <person name="Rodriguez J."/>
            <person name="Mayo B."/>
            <person name="Florez A.B."/>
        </authorList>
    </citation>
    <scope>NUCLEOTIDE SEQUENCE</scope>
    <source>
        <strain evidence="3">5A3I</strain>
    </source>
</reference>
<dbReference type="InterPro" id="IPR010982">
    <property type="entry name" value="Lambda_DNA-bd_dom_sf"/>
</dbReference>
<evidence type="ECO:0000313" key="3">
    <source>
        <dbReference type="EMBL" id="MDK9867232.1"/>
    </source>
</evidence>
<dbReference type="CDD" id="cd00093">
    <property type="entry name" value="HTH_XRE"/>
    <property type="match status" value="1"/>
</dbReference>
<organism evidence="3 4">
    <name type="scientific">Staphylococcus equorum</name>
    <dbReference type="NCBI Taxonomy" id="246432"/>
    <lineage>
        <taxon>Bacteria</taxon>
        <taxon>Bacillati</taxon>
        <taxon>Bacillota</taxon>
        <taxon>Bacilli</taxon>
        <taxon>Bacillales</taxon>
        <taxon>Staphylococcaceae</taxon>
        <taxon>Staphylococcus</taxon>
    </lineage>
</organism>
<gene>
    <name evidence="3" type="ORF">P1A27_15005</name>
</gene>
<sequence length="367" mass="43133">MIQIAKTIKKERLRRGMTQEALAEYLNTTKTTISKWENASLYPDITMLPKLAKVFNISVDDLLNYSTTMTDEEIKKISISLSKMINHTSYPEYLATVREYYITHCNEFKFLNSLLGILLNNILYCENKLQLKETASLTHEIIKTTEDNSDSIHLKKHAQGYKTLLYMFEGDYSSVIENTPDFDLKIGENATLAIAYLQKDNISKAKNVIQTDMYQSLMIFMHDFALMLSRDLHTVSIESLESKLYHLNQAFNVDYLYPHLSINCYYQFALYYVEKSDSRAIDYLKNYCKCFDYLVSDFVYQKDDFFNEIDEWLDTLPLGERLPANYENTLSVMYSRVSENEHFNTLENFKYIKKDLLRIYNKKDESN</sequence>
<accession>A0AAW7AMH7</accession>
<evidence type="ECO:0000313" key="4">
    <source>
        <dbReference type="Proteomes" id="UP001174037"/>
    </source>
</evidence>
<dbReference type="InterPro" id="IPR001387">
    <property type="entry name" value="Cro/C1-type_HTH"/>
</dbReference>
<proteinExistence type="predicted"/>
<dbReference type="Proteomes" id="UP001174037">
    <property type="component" value="Unassembled WGS sequence"/>
</dbReference>
<protein>
    <submittedName>
        <fullName evidence="3">Helix-turn-helix transcriptional regulator</fullName>
    </submittedName>
</protein>
<dbReference type="Pfam" id="PF01381">
    <property type="entry name" value="HTH_3"/>
    <property type="match status" value="1"/>
</dbReference>
<dbReference type="PROSITE" id="PS50943">
    <property type="entry name" value="HTH_CROC1"/>
    <property type="match status" value="1"/>
</dbReference>
<dbReference type="PANTHER" id="PTHR46558:SF11">
    <property type="entry name" value="HTH-TYPE TRANSCRIPTIONAL REGULATOR XRE"/>
    <property type="match status" value="1"/>
</dbReference>
<name>A0AAW7AMH7_9STAP</name>
<dbReference type="PANTHER" id="PTHR46558">
    <property type="entry name" value="TRACRIPTIONAL REGULATORY PROTEIN-RELATED-RELATED"/>
    <property type="match status" value="1"/>
</dbReference>
<dbReference type="SMART" id="SM00530">
    <property type="entry name" value="HTH_XRE"/>
    <property type="match status" value="1"/>
</dbReference>
<feature type="domain" description="HTH cro/C1-type" evidence="2">
    <location>
        <begin position="8"/>
        <end position="62"/>
    </location>
</feature>
<dbReference type="SUPFAM" id="SSF47413">
    <property type="entry name" value="lambda repressor-like DNA-binding domains"/>
    <property type="match status" value="1"/>
</dbReference>
<dbReference type="Gene3D" id="1.10.260.40">
    <property type="entry name" value="lambda repressor-like DNA-binding domains"/>
    <property type="match status" value="1"/>
</dbReference>
<dbReference type="RefSeq" id="WP_285324563.1">
    <property type="nucleotide sequence ID" value="NZ_JARGCK010000038.1"/>
</dbReference>
<keyword evidence="1" id="KW-0238">DNA-binding</keyword>